<evidence type="ECO:0000313" key="2">
    <source>
        <dbReference type="EMBL" id="QED28681.1"/>
    </source>
</evidence>
<sequence>MTIKVGTNQTNQADCPTPIEPDVTPPKAEEAKPSAAEARKAHDEMGWSDKLFDTAGRIKDLAGDVFDDGLTVGNALEAADIAADAVKQIPVIGDNWISAGVDDLTDVLVDAHEQIVENGKPPLELLGDVPGAMERVADRTNEKLREYFGDEAPQMASSFEDIDWNATLAMVTLPQNQIKAVTGTLLAATEVLRENENNIEFLKNTNVGRKQLDILDTLGEVAGAGITLGIGTFFPPSYLLVATDGGGVGERIVNYTKEALSELSNPDTVQDMMGIALGPPTSVVESMQPGQVLKKEISFEAEFTAKAGAKGVVKAETELRKLENGEFQLTLKLNGAAAAAAGIESLADGDVGGELGVEKQFIIKDPAIAAALARPDATAQYLRLARDGKIDGVVESKSLKFSNTVAVEAEILSIVDINYSQTVAVDPINGALEVSAKGSAALSLMPSLQVYAEKRENPQLDTAMKVFEEIAGGKGFSGSISAEGKVEATAAGDVSFVLTLAANVKSRGVDVDAKVVVEVDLDKAATALNMSKDQLEAALANKTIDPEKFWQDLPQDIVQIKPEFKTTTYTKYDIVGGGPIQASSKMGEEKSYNAQEFLSFVLGQSASDRQIAHIR</sequence>
<proteinExistence type="predicted"/>
<dbReference type="RefSeq" id="WP_146961325.1">
    <property type="nucleotide sequence ID" value="NZ_CP042467.1"/>
</dbReference>
<gene>
    <name evidence="2" type="ORF">FRD01_15850</name>
</gene>
<reference evidence="2 3" key="1">
    <citation type="submission" date="2019-08" db="EMBL/GenBank/DDBJ databases">
        <authorList>
            <person name="Liang Q."/>
        </authorList>
    </citation>
    <scope>NUCLEOTIDE SEQUENCE [LARGE SCALE GENOMIC DNA]</scope>
    <source>
        <strain evidence="2 3">V1718</strain>
    </source>
</reference>
<evidence type="ECO:0000313" key="3">
    <source>
        <dbReference type="Proteomes" id="UP000321595"/>
    </source>
</evidence>
<dbReference type="Proteomes" id="UP000321595">
    <property type="component" value="Chromosome"/>
</dbReference>
<keyword evidence="3" id="KW-1185">Reference proteome</keyword>
<feature type="compositionally biased region" description="Basic and acidic residues" evidence="1">
    <location>
        <begin position="27"/>
        <end position="42"/>
    </location>
</feature>
<dbReference type="EMBL" id="CP042467">
    <property type="protein sequence ID" value="QED28681.1"/>
    <property type="molecule type" value="Genomic_DNA"/>
</dbReference>
<organism evidence="2 3">
    <name type="scientific">Microvenator marinus</name>
    <dbReference type="NCBI Taxonomy" id="2600177"/>
    <lineage>
        <taxon>Bacteria</taxon>
        <taxon>Deltaproteobacteria</taxon>
        <taxon>Bradymonadales</taxon>
        <taxon>Microvenatoraceae</taxon>
        <taxon>Microvenator</taxon>
    </lineage>
</organism>
<feature type="compositionally biased region" description="Polar residues" evidence="1">
    <location>
        <begin position="1"/>
        <end position="14"/>
    </location>
</feature>
<name>A0A5B8XTR5_9DELT</name>
<dbReference type="AlphaFoldDB" id="A0A5B8XTR5"/>
<feature type="region of interest" description="Disordered" evidence="1">
    <location>
        <begin position="1"/>
        <end position="42"/>
    </location>
</feature>
<evidence type="ECO:0000256" key="1">
    <source>
        <dbReference type="SAM" id="MobiDB-lite"/>
    </source>
</evidence>
<accession>A0A5B8XTR5</accession>
<protein>
    <submittedName>
        <fullName evidence="2">Uncharacterized protein</fullName>
    </submittedName>
</protein>
<dbReference type="KEGG" id="bbae:FRD01_15850"/>